<evidence type="ECO:0000256" key="8">
    <source>
        <dbReference type="SAM" id="Phobius"/>
    </source>
</evidence>
<evidence type="ECO:0000313" key="9">
    <source>
        <dbReference type="EMBL" id="AKE53162.1"/>
    </source>
</evidence>
<dbReference type="OrthoDB" id="9805563at2"/>
<evidence type="ECO:0000256" key="7">
    <source>
        <dbReference type="ARBA" id="ARBA00023136"/>
    </source>
</evidence>
<gene>
    <name evidence="9" type="ORF">TQ33_2240</name>
</gene>
<protein>
    <submittedName>
        <fullName evidence="9">Auxin Efflux Carrier</fullName>
    </submittedName>
</protein>
<dbReference type="GO" id="GO:0055085">
    <property type="term" value="P:transmembrane transport"/>
    <property type="evidence" value="ECO:0007669"/>
    <property type="project" value="InterPro"/>
</dbReference>
<reference evidence="9 10" key="1">
    <citation type="submission" date="2015-02" db="EMBL/GenBank/DDBJ databases">
        <title>Complete genome sequence of Kangiella geojedonensis strain YCS-5T.</title>
        <authorList>
            <person name="Kim K.M."/>
        </authorList>
    </citation>
    <scope>NUCLEOTIDE SEQUENCE [LARGE SCALE GENOMIC DNA]</scope>
    <source>
        <strain evidence="9 10">YCS-5</strain>
    </source>
</reference>
<feature type="transmembrane region" description="Helical" evidence="8">
    <location>
        <begin position="60"/>
        <end position="80"/>
    </location>
</feature>
<keyword evidence="10" id="KW-1185">Reference proteome</keyword>
<dbReference type="HOGENOM" id="CLU_056175_2_1_6"/>
<keyword evidence="3" id="KW-0813">Transport</keyword>
<dbReference type="Proteomes" id="UP000034071">
    <property type="component" value="Chromosome"/>
</dbReference>
<comment type="similarity">
    <text evidence="2">Belongs to the auxin efflux carrier (TC 2.A.69) family.</text>
</comment>
<feature type="transmembrane region" description="Helical" evidence="8">
    <location>
        <begin position="112"/>
        <end position="134"/>
    </location>
</feature>
<name>A0A0F6TS62_9GAMM</name>
<keyword evidence="4" id="KW-1003">Cell membrane</keyword>
<accession>A0A0F6TS62</accession>
<feature type="transmembrane region" description="Helical" evidence="8">
    <location>
        <begin position="188"/>
        <end position="206"/>
    </location>
</feature>
<dbReference type="AlphaFoldDB" id="A0A0F6TS62"/>
<dbReference type="RefSeq" id="WP_046562140.1">
    <property type="nucleotide sequence ID" value="NZ_CP010975.1"/>
</dbReference>
<organism evidence="9 10">
    <name type="scientific">Kangiella geojedonensis</name>
    <dbReference type="NCBI Taxonomy" id="914150"/>
    <lineage>
        <taxon>Bacteria</taxon>
        <taxon>Pseudomonadati</taxon>
        <taxon>Pseudomonadota</taxon>
        <taxon>Gammaproteobacteria</taxon>
        <taxon>Kangiellales</taxon>
        <taxon>Kangiellaceae</taxon>
        <taxon>Kangiella</taxon>
    </lineage>
</organism>
<comment type="subcellular location">
    <subcellularLocation>
        <location evidence="1">Cell membrane</location>
        <topology evidence="1">Multi-pass membrane protein</topology>
    </subcellularLocation>
</comment>
<evidence type="ECO:0000256" key="2">
    <source>
        <dbReference type="ARBA" id="ARBA00010145"/>
    </source>
</evidence>
<keyword evidence="6 8" id="KW-1133">Transmembrane helix</keyword>
<feature type="transmembrane region" description="Helical" evidence="8">
    <location>
        <begin position="242"/>
        <end position="262"/>
    </location>
</feature>
<evidence type="ECO:0000313" key="10">
    <source>
        <dbReference type="Proteomes" id="UP000034071"/>
    </source>
</evidence>
<evidence type="ECO:0000256" key="4">
    <source>
        <dbReference type="ARBA" id="ARBA00022475"/>
    </source>
</evidence>
<feature type="transmembrane region" description="Helical" evidence="8">
    <location>
        <begin position="274"/>
        <end position="294"/>
    </location>
</feature>
<evidence type="ECO:0000256" key="3">
    <source>
        <dbReference type="ARBA" id="ARBA00022448"/>
    </source>
</evidence>
<feature type="transmembrane region" description="Helical" evidence="8">
    <location>
        <begin position="6"/>
        <end position="26"/>
    </location>
</feature>
<dbReference type="KEGG" id="kge:TQ33_2240"/>
<keyword evidence="5 8" id="KW-0812">Transmembrane</keyword>
<dbReference type="PANTHER" id="PTHR36838:SF1">
    <property type="entry name" value="SLR1864 PROTEIN"/>
    <property type="match status" value="1"/>
</dbReference>
<sequence>MTVILNAIIPVALVVLIGVVLIKWRLVRTEFFEDLSKVVFKAFVPVFLFVNVYETGLEDIGTTLFAYFTPVLIIFVILALSMSHRIALTSTFSNNVLVGIPVILSVTGQKGLVISLAVISGHSLILFSSFFLFSTRVNVTPSKFKAALGIFSNPVILGVVLGLLFNVFEIPIPKQLFAPLEMVSDAALPLALIILGSSLASLGTISRSVITKTLFVTAIKLLLLPAAVFSFGYWVMELGPTHLLSLTILAACPTGISVMPFVEAVENDRKVAHNTIAVTTLLSVVTIPTTIWLVQTLH</sequence>
<dbReference type="STRING" id="914150.TQ33_2240"/>
<dbReference type="Gene3D" id="1.20.1530.20">
    <property type="match status" value="1"/>
</dbReference>
<feature type="transmembrane region" description="Helical" evidence="8">
    <location>
        <begin position="38"/>
        <end position="54"/>
    </location>
</feature>
<dbReference type="Pfam" id="PF03547">
    <property type="entry name" value="Mem_trans"/>
    <property type="match status" value="1"/>
</dbReference>
<feature type="transmembrane region" description="Helical" evidence="8">
    <location>
        <begin position="87"/>
        <end position="106"/>
    </location>
</feature>
<dbReference type="InterPro" id="IPR038770">
    <property type="entry name" value="Na+/solute_symporter_sf"/>
</dbReference>
<dbReference type="EMBL" id="CP010975">
    <property type="protein sequence ID" value="AKE53162.1"/>
    <property type="molecule type" value="Genomic_DNA"/>
</dbReference>
<dbReference type="GO" id="GO:0005886">
    <property type="term" value="C:plasma membrane"/>
    <property type="evidence" value="ECO:0007669"/>
    <property type="project" value="UniProtKB-SubCell"/>
</dbReference>
<dbReference type="PANTHER" id="PTHR36838">
    <property type="entry name" value="AUXIN EFFLUX CARRIER FAMILY PROTEIN"/>
    <property type="match status" value="1"/>
</dbReference>
<feature type="transmembrane region" description="Helical" evidence="8">
    <location>
        <begin position="146"/>
        <end position="168"/>
    </location>
</feature>
<evidence type="ECO:0000256" key="6">
    <source>
        <dbReference type="ARBA" id="ARBA00022989"/>
    </source>
</evidence>
<evidence type="ECO:0000256" key="1">
    <source>
        <dbReference type="ARBA" id="ARBA00004651"/>
    </source>
</evidence>
<keyword evidence="7 8" id="KW-0472">Membrane</keyword>
<proteinExistence type="inferred from homology"/>
<dbReference type="InterPro" id="IPR004776">
    <property type="entry name" value="Mem_transp_PIN-like"/>
</dbReference>
<feature type="transmembrane region" description="Helical" evidence="8">
    <location>
        <begin position="213"/>
        <end position="236"/>
    </location>
</feature>
<evidence type="ECO:0000256" key="5">
    <source>
        <dbReference type="ARBA" id="ARBA00022692"/>
    </source>
</evidence>